<dbReference type="AlphaFoldDB" id="A0A2N0I2Q7"/>
<dbReference type="PROSITE" id="PS51257">
    <property type="entry name" value="PROKAR_LIPOPROTEIN"/>
    <property type="match status" value="1"/>
</dbReference>
<dbReference type="InterPro" id="IPR058248">
    <property type="entry name" value="Lxx211020-like"/>
</dbReference>
<reference evidence="2 3" key="1">
    <citation type="submission" date="2017-11" db="EMBL/GenBank/DDBJ databases">
        <title>Genomic Encyclopedia of Type Strains, Phase III (KMG-III): the genomes of soil and plant-associated and newly described type strains.</title>
        <authorList>
            <person name="Whitman W."/>
        </authorList>
    </citation>
    <scope>NUCLEOTIDE SEQUENCE [LARGE SCALE GENOMIC DNA]</scope>
    <source>
        <strain evidence="2 3">CGMCC 1.12274</strain>
    </source>
</reference>
<feature type="chain" id="PRO_5014618533" description="Copper(I)-binding protein" evidence="1">
    <location>
        <begin position="22"/>
        <end position="173"/>
    </location>
</feature>
<organism evidence="2 3">
    <name type="scientific">Novosphingobium kunmingense</name>
    <dbReference type="NCBI Taxonomy" id="1211806"/>
    <lineage>
        <taxon>Bacteria</taxon>
        <taxon>Pseudomonadati</taxon>
        <taxon>Pseudomonadota</taxon>
        <taxon>Alphaproteobacteria</taxon>
        <taxon>Sphingomonadales</taxon>
        <taxon>Sphingomonadaceae</taxon>
        <taxon>Novosphingobium</taxon>
    </lineage>
</organism>
<accession>A0A2N0I2Q7</accession>
<dbReference type="Pfam" id="PF04314">
    <property type="entry name" value="PCuAC"/>
    <property type="match status" value="1"/>
</dbReference>
<dbReference type="Proteomes" id="UP000232587">
    <property type="component" value="Unassembled WGS sequence"/>
</dbReference>
<dbReference type="SUPFAM" id="SSF110087">
    <property type="entry name" value="DR1885-like metal-binding protein"/>
    <property type="match status" value="1"/>
</dbReference>
<dbReference type="OrthoDB" id="9796962at2"/>
<dbReference type="PANTHER" id="PTHR36302">
    <property type="entry name" value="BLR7088 PROTEIN"/>
    <property type="match status" value="1"/>
</dbReference>
<dbReference type="RefSeq" id="WP_100865890.1">
    <property type="nucleotide sequence ID" value="NZ_PHUF01000002.1"/>
</dbReference>
<dbReference type="PANTHER" id="PTHR36302:SF1">
    <property type="entry name" value="COPPER CHAPERONE PCU(A)C"/>
    <property type="match status" value="1"/>
</dbReference>
<evidence type="ECO:0000256" key="1">
    <source>
        <dbReference type="SAM" id="SignalP"/>
    </source>
</evidence>
<evidence type="ECO:0008006" key="4">
    <source>
        <dbReference type="Google" id="ProtNLM"/>
    </source>
</evidence>
<proteinExistence type="predicted"/>
<evidence type="ECO:0000313" key="3">
    <source>
        <dbReference type="Proteomes" id="UP000232587"/>
    </source>
</evidence>
<feature type="signal peptide" evidence="1">
    <location>
        <begin position="1"/>
        <end position="21"/>
    </location>
</feature>
<dbReference type="Gene3D" id="2.60.40.1890">
    <property type="entry name" value="PCu(A)C copper chaperone"/>
    <property type="match status" value="1"/>
</dbReference>
<sequence>MLYLRLAAATAPMTLGLVLLAGCKQSADTEAAPAATEARDAEAKGMELREAELILPAVKGNPGAAYLTIANPEGGRRVIAAISIEGVGRTEVHRTDGTTMTRVERVEVPPASTLSFDPGELHVMAFDVADALKSGGKTTVRVTFASGDTLAAPMAVLSVSDAAMGEDHAGMEH</sequence>
<dbReference type="InterPro" id="IPR007410">
    <property type="entry name" value="LpqE-like"/>
</dbReference>
<name>A0A2N0I2Q7_9SPHN</name>
<evidence type="ECO:0000313" key="2">
    <source>
        <dbReference type="EMBL" id="PKB25451.1"/>
    </source>
</evidence>
<dbReference type="EMBL" id="PHUF01000002">
    <property type="protein sequence ID" value="PKB25451.1"/>
    <property type="molecule type" value="Genomic_DNA"/>
</dbReference>
<comment type="caution">
    <text evidence="2">The sequence shown here is derived from an EMBL/GenBank/DDBJ whole genome shotgun (WGS) entry which is preliminary data.</text>
</comment>
<keyword evidence="1" id="KW-0732">Signal</keyword>
<dbReference type="InterPro" id="IPR036182">
    <property type="entry name" value="PCuAC_sf"/>
</dbReference>
<gene>
    <name evidence="2" type="ORF">B0I00_0651</name>
</gene>
<protein>
    <recommendedName>
        <fullName evidence="4">Copper(I)-binding protein</fullName>
    </recommendedName>
</protein>
<keyword evidence="3" id="KW-1185">Reference proteome</keyword>